<evidence type="ECO:0000313" key="4">
    <source>
        <dbReference type="Proteomes" id="UP001634393"/>
    </source>
</evidence>
<feature type="transmembrane region" description="Helical" evidence="2">
    <location>
        <begin position="118"/>
        <end position="137"/>
    </location>
</feature>
<feature type="transmembrane region" description="Helical" evidence="2">
    <location>
        <begin position="398"/>
        <end position="422"/>
    </location>
</feature>
<dbReference type="PANTHER" id="PTHR37891">
    <property type="entry name" value="OS06G0113900 PROTEIN"/>
    <property type="match status" value="1"/>
</dbReference>
<keyword evidence="4" id="KW-1185">Reference proteome</keyword>
<dbReference type="Proteomes" id="UP001634393">
    <property type="component" value="Unassembled WGS sequence"/>
</dbReference>
<evidence type="ECO:0000256" key="1">
    <source>
        <dbReference type="ARBA" id="ARBA00044504"/>
    </source>
</evidence>
<dbReference type="Gene3D" id="1.20.1250.20">
    <property type="entry name" value="MFS general substrate transporter like domains"/>
    <property type="match status" value="1"/>
</dbReference>
<comment type="caution">
    <text evidence="3">The sequence shown here is derived from an EMBL/GenBank/DDBJ whole genome shotgun (WGS) entry which is preliminary data.</text>
</comment>
<protein>
    <submittedName>
        <fullName evidence="3">Uncharacterized protein</fullName>
    </submittedName>
</protein>
<dbReference type="AlphaFoldDB" id="A0ABD3S1I0"/>
<keyword evidence="2" id="KW-0812">Transmembrane</keyword>
<feature type="transmembrane region" description="Helical" evidence="2">
    <location>
        <begin position="47"/>
        <end position="72"/>
    </location>
</feature>
<sequence>MAEISPQIQEKPKEEVESDVHNVVMKIQRAPEIYKEYEEKPTKGEVLLWYLYELCSYFVHTLLIPIVFPLIISQTVPKPTELRNYRGSKCNQTEMQLYEELINRAIKLGHLHFSPLEWTSVSWITGLILSAPILGLVSIHLDYGHNQQLIAASATGIGALFCLPAGFFRKSYIFPPYIAAIIIASTIASAAHARHLGLMIRGFTGPTINKRQFPDRRSFASRLSLYSTAAGCLGASIMASFTYHMIRHSDHFTSLWVVSIFSGLCWGVGMIHIFSTNRGTTSLNDDLSMSSVTRVVSIFKYPHAAGSLVGVFLSSFISMCVFGGGLLYAMGDHCVKTENILYLWLVYFMFPLLSLPLSHPLQQILKLDAEKMKLLGFVLSCVTSGFGFYYRSHIWSKYHILLFAAIQGTATGLLHAFGRALWLDCSPAGKEGAFSVWFSWARAVGACAGFALATSVPGNVGKSFGVSFCAGIVGIIVLIFGNISSFGGAKAAGHVINSEKASPVRDDLSKGKVEV</sequence>
<name>A0ABD3S1I0_9LAMI</name>
<reference evidence="3 4" key="1">
    <citation type="submission" date="2024-12" db="EMBL/GenBank/DDBJ databases">
        <title>The unique morphological basis and parallel evolutionary history of personate flowers in Penstemon.</title>
        <authorList>
            <person name="Depatie T.H."/>
            <person name="Wessinger C.A."/>
        </authorList>
    </citation>
    <scope>NUCLEOTIDE SEQUENCE [LARGE SCALE GENOMIC DNA]</scope>
    <source>
        <strain evidence="3">WTNN_2</strain>
        <tissue evidence="3">Leaf</tissue>
    </source>
</reference>
<feature type="transmembrane region" description="Helical" evidence="2">
    <location>
        <begin position="308"/>
        <end position="329"/>
    </location>
</feature>
<feature type="transmembrane region" description="Helical" evidence="2">
    <location>
        <begin position="149"/>
        <end position="168"/>
    </location>
</feature>
<feature type="transmembrane region" description="Helical" evidence="2">
    <location>
        <begin position="374"/>
        <end position="392"/>
    </location>
</feature>
<accession>A0ABD3S1I0</accession>
<gene>
    <name evidence="3" type="ORF">ACJIZ3_004212</name>
</gene>
<comment type="similarity">
    <text evidence="1">Belongs to the major facilitator superfamily. Phosphate:H(+) symporter (TC 2.A.1.9) family.</text>
</comment>
<feature type="transmembrane region" description="Helical" evidence="2">
    <location>
        <begin position="464"/>
        <end position="483"/>
    </location>
</feature>
<feature type="transmembrane region" description="Helical" evidence="2">
    <location>
        <begin position="341"/>
        <end position="362"/>
    </location>
</feature>
<evidence type="ECO:0000256" key="2">
    <source>
        <dbReference type="SAM" id="Phobius"/>
    </source>
</evidence>
<dbReference type="InterPro" id="IPR036259">
    <property type="entry name" value="MFS_trans_sf"/>
</dbReference>
<keyword evidence="2" id="KW-0472">Membrane</keyword>
<dbReference type="PANTHER" id="PTHR37891:SF1">
    <property type="entry name" value="OS06G0113900 PROTEIN"/>
    <property type="match status" value="1"/>
</dbReference>
<keyword evidence="2" id="KW-1133">Transmembrane helix</keyword>
<feature type="transmembrane region" description="Helical" evidence="2">
    <location>
        <begin position="252"/>
        <end position="274"/>
    </location>
</feature>
<proteinExistence type="inferred from homology"/>
<feature type="transmembrane region" description="Helical" evidence="2">
    <location>
        <begin position="434"/>
        <end position="452"/>
    </location>
</feature>
<organism evidence="3 4">
    <name type="scientific">Penstemon smallii</name>
    <dbReference type="NCBI Taxonomy" id="265156"/>
    <lineage>
        <taxon>Eukaryota</taxon>
        <taxon>Viridiplantae</taxon>
        <taxon>Streptophyta</taxon>
        <taxon>Embryophyta</taxon>
        <taxon>Tracheophyta</taxon>
        <taxon>Spermatophyta</taxon>
        <taxon>Magnoliopsida</taxon>
        <taxon>eudicotyledons</taxon>
        <taxon>Gunneridae</taxon>
        <taxon>Pentapetalae</taxon>
        <taxon>asterids</taxon>
        <taxon>lamiids</taxon>
        <taxon>Lamiales</taxon>
        <taxon>Plantaginaceae</taxon>
        <taxon>Cheloneae</taxon>
        <taxon>Penstemon</taxon>
    </lineage>
</organism>
<feature type="transmembrane region" description="Helical" evidence="2">
    <location>
        <begin position="223"/>
        <end position="246"/>
    </location>
</feature>
<dbReference type="SUPFAM" id="SSF103473">
    <property type="entry name" value="MFS general substrate transporter"/>
    <property type="match status" value="1"/>
</dbReference>
<feature type="transmembrane region" description="Helical" evidence="2">
    <location>
        <begin position="174"/>
        <end position="193"/>
    </location>
</feature>
<evidence type="ECO:0000313" key="3">
    <source>
        <dbReference type="EMBL" id="KAL3818307.1"/>
    </source>
</evidence>
<dbReference type="EMBL" id="JBJXBP010000007">
    <property type="protein sequence ID" value="KAL3818307.1"/>
    <property type="molecule type" value="Genomic_DNA"/>
</dbReference>